<keyword evidence="2" id="KW-0808">Transferase</keyword>
<dbReference type="PANTHER" id="PTHR43305:SF1">
    <property type="entry name" value="FAMILY N-ACETYLTRANSFERASE, PUTATIVE (AFU_ORTHOLOGUE AFUA_2G01380)-RELATED"/>
    <property type="match status" value="1"/>
</dbReference>
<organism evidence="2 3">
    <name type="scientific">Trinickia symbiotica</name>
    <dbReference type="NCBI Taxonomy" id="863227"/>
    <lineage>
        <taxon>Bacteria</taxon>
        <taxon>Pseudomonadati</taxon>
        <taxon>Pseudomonadota</taxon>
        <taxon>Betaproteobacteria</taxon>
        <taxon>Burkholderiales</taxon>
        <taxon>Burkholderiaceae</taxon>
        <taxon>Trinickia</taxon>
    </lineage>
</organism>
<dbReference type="GO" id="GO:0016747">
    <property type="term" value="F:acyltransferase activity, transferring groups other than amino-acyl groups"/>
    <property type="evidence" value="ECO:0007669"/>
    <property type="project" value="InterPro"/>
</dbReference>
<evidence type="ECO:0000259" key="1">
    <source>
        <dbReference type="PROSITE" id="PS51186"/>
    </source>
</evidence>
<accession>A0A2T3XSA7</accession>
<dbReference type="RefSeq" id="WP_107151830.1">
    <property type="nucleotide sequence ID" value="NZ_PYUC01000008.1"/>
</dbReference>
<dbReference type="Pfam" id="PF00583">
    <property type="entry name" value="Acetyltransf_1"/>
    <property type="match status" value="1"/>
</dbReference>
<evidence type="ECO:0000313" key="3">
    <source>
        <dbReference type="Proteomes" id="UP000240638"/>
    </source>
</evidence>
<dbReference type="Gene3D" id="3.40.630.30">
    <property type="match status" value="1"/>
</dbReference>
<dbReference type="PANTHER" id="PTHR43305">
    <property type="entry name" value="FAMILY N-ACETYLTRANSFERASE, PUTATIVE (AFU_ORTHOLOGUE AFUA_2G01380)-RELATED"/>
    <property type="match status" value="1"/>
</dbReference>
<dbReference type="CDD" id="cd04301">
    <property type="entry name" value="NAT_SF"/>
    <property type="match status" value="1"/>
</dbReference>
<evidence type="ECO:0000313" key="2">
    <source>
        <dbReference type="EMBL" id="PTB19410.1"/>
    </source>
</evidence>
<gene>
    <name evidence="2" type="ORF">C9I57_17040</name>
</gene>
<dbReference type="AlphaFoldDB" id="A0A2T3XSA7"/>
<dbReference type="PROSITE" id="PS51186">
    <property type="entry name" value="GNAT"/>
    <property type="match status" value="1"/>
</dbReference>
<comment type="caution">
    <text evidence="2">The sequence shown here is derived from an EMBL/GenBank/DDBJ whole genome shotgun (WGS) entry which is preliminary data.</text>
</comment>
<dbReference type="EMBL" id="PYUC01000008">
    <property type="protein sequence ID" value="PTB19410.1"/>
    <property type="molecule type" value="Genomic_DNA"/>
</dbReference>
<name>A0A2T3XSA7_9BURK</name>
<feature type="domain" description="N-acetyltransferase" evidence="1">
    <location>
        <begin position="7"/>
        <end position="158"/>
    </location>
</feature>
<proteinExistence type="predicted"/>
<dbReference type="SUPFAM" id="SSF55729">
    <property type="entry name" value="Acyl-CoA N-acyltransferases (Nat)"/>
    <property type="match status" value="1"/>
</dbReference>
<dbReference type="InterPro" id="IPR052777">
    <property type="entry name" value="Acetyltransferase_Enz"/>
</dbReference>
<sequence>MRMLTPIVREAVFPADTRALVAVIHEYVRWLDMDLSYRGFDAEMNAFERIYTLPSGMFFIADADGEVAGCAGLLRHTAETAELKRLYVREAFRGLSLGETLVTSVIRKAKTLGFSKLVLDSVPQTRFAQRIYERLGFVEITPFYENPVEGTRFLALEL</sequence>
<protein>
    <submittedName>
        <fullName evidence="2">GNAT family N-acetyltransferase</fullName>
    </submittedName>
</protein>
<reference evidence="2 3" key="1">
    <citation type="submission" date="2018-03" db="EMBL/GenBank/DDBJ databases">
        <title>Whole genome analyses suggest that Burkholderia sensu lato contains two further novel genera in the rhizoxinica-symbiotica group Mycetohabitans gen. nov., and Trinickia gen. nov.: implications for the evolution of diazotrophy and nodulation in the Burkholderiaceae.</title>
        <authorList>
            <person name="Estrada De Los Santos P."/>
            <person name="Palmer M."/>
            <person name="Chavez-Ramirez B."/>
            <person name="Steenkamp E.T."/>
            <person name="Hirsch A.M."/>
            <person name="Manyaka P."/>
            <person name="Maluk M."/>
            <person name="Lafos M."/>
            <person name="Crook M."/>
            <person name="Gross E."/>
            <person name="Simon M.F."/>
            <person name="Bueno Dos Reis Junior F."/>
            <person name="Poole P.S."/>
            <person name="Venter S.N."/>
            <person name="James E.K."/>
        </authorList>
    </citation>
    <scope>NUCLEOTIDE SEQUENCE [LARGE SCALE GENOMIC DNA]</scope>
    <source>
        <strain evidence="2 3">JPY-366</strain>
    </source>
</reference>
<dbReference type="InterPro" id="IPR000182">
    <property type="entry name" value="GNAT_dom"/>
</dbReference>
<dbReference type="InterPro" id="IPR016181">
    <property type="entry name" value="Acyl_CoA_acyltransferase"/>
</dbReference>
<dbReference type="Proteomes" id="UP000240638">
    <property type="component" value="Unassembled WGS sequence"/>
</dbReference>